<feature type="signal peptide" evidence="1">
    <location>
        <begin position="1"/>
        <end position="18"/>
    </location>
</feature>
<dbReference type="RefSeq" id="WP_161398698.1">
    <property type="nucleotide sequence ID" value="NZ_CP168322.1"/>
</dbReference>
<feature type="domain" description="Ig-like" evidence="2">
    <location>
        <begin position="342"/>
        <end position="406"/>
    </location>
</feature>
<evidence type="ECO:0000259" key="2">
    <source>
        <dbReference type="Pfam" id="PF19081"/>
    </source>
</evidence>
<dbReference type="InterPro" id="IPR044023">
    <property type="entry name" value="Ig_7"/>
</dbReference>
<dbReference type="InterPro" id="IPR026341">
    <property type="entry name" value="T9SS_type_B"/>
</dbReference>
<dbReference type="AlphaFoldDB" id="A0AAP6LJP9"/>
<organism evidence="3 4">
    <name type="scientific">Riemerella anatipestifer</name>
    <name type="common">Moraxella anatipestifer</name>
    <dbReference type="NCBI Taxonomy" id="34085"/>
    <lineage>
        <taxon>Bacteria</taxon>
        <taxon>Pseudomonadati</taxon>
        <taxon>Bacteroidota</taxon>
        <taxon>Flavobacteriia</taxon>
        <taxon>Flavobacteriales</taxon>
        <taxon>Weeksellaceae</taxon>
        <taxon>Riemerella</taxon>
    </lineage>
</organism>
<evidence type="ECO:0000313" key="4">
    <source>
        <dbReference type="Proteomes" id="UP001284033"/>
    </source>
</evidence>
<protein>
    <submittedName>
        <fullName evidence="3">T9SS type B sorting domain-containing protein</fullName>
    </submittedName>
</protein>
<keyword evidence="1" id="KW-0732">Signal</keyword>
<dbReference type="Proteomes" id="UP001284033">
    <property type="component" value="Unassembled WGS sequence"/>
</dbReference>
<accession>A0AAP6LJP9</accession>
<dbReference type="SUPFAM" id="SSF49299">
    <property type="entry name" value="PKD domain"/>
    <property type="match status" value="1"/>
</dbReference>
<evidence type="ECO:0000256" key="1">
    <source>
        <dbReference type="SAM" id="SignalP"/>
    </source>
</evidence>
<dbReference type="Pfam" id="PF13585">
    <property type="entry name" value="CHU_C"/>
    <property type="match status" value="1"/>
</dbReference>
<dbReference type="Pfam" id="PF19081">
    <property type="entry name" value="Ig_7"/>
    <property type="match status" value="1"/>
</dbReference>
<reference evidence="3" key="1">
    <citation type="submission" date="2023-01" db="EMBL/GenBank/DDBJ databases">
        <title>Genome-based studies on antimicrobial resistance profiles of Riemerella anatipestifer in China, 1994 to 2021.</title>
        <authorList>
            <person name="Yang Z."/>
            <person name="Zhu D."/>
        </authorList>
    </citation>
    <scope>NUCLEOTIDE SEQUENCE</scope>
    <source>
        <strain evidence="3">RCAD1218</strain>
    </source>
</reference>
<proteinExistence type="predicted"/>
<gene>
    <name evidence="3" type="ORF">PG303_06115</name>
</gene>
<comment type="caution">
    <text evidence="3">The sequence shown here is derived from an EMBL/GenBank/DDBJ whole genome shotgun (WGS) entry which is preliminary data.</text>
</comment>
<feature type="chain" id="PRO_5043036519" evidence="1">
    <location>
        <begin position="19"/>
        <end position="1173"/>
    </location>
</feature>
<sequence length="1173" mass="131876">MKKLILTYLLLWSSVIFSQIIINSADNTALPATVHYCEGSIYNLTLNAESTSTGDYSITETTLNIANPSTFVPFERRTGNNNFSRAIDIGFPFSFYGRTYTKVVVGSNGRLVFGDNADLENLYQSNYQDKVYSGNGTETNRPLPNIIYNQVDTSNPSRALSLANLFLGFTDIGYYNSSDYDKITYLQTTYNGRRGLLISFENIIELHSDYNRTISSKVLLLEDNSFIVRVVKGLGQNAILGIQNSDASKYKLVREVYNNTNWTENGNTAYLFTPNHTLTPSAKWFVDGVERSTDRNFTYLPVNDTERLKAEITFSDGTTPVGNPISQEVEFKKVLKPNISSERQTGCAAGYKLSVQNPITGIVYQWYKEGESSAVTTGNSFIATTNGNYYVKANGCQESARTTVDISSDLPPIGFSENHIFSDCNALGNNQKEINLLEKVGYLAGAGYTVVFLDEQGHEVATEANGYKYTIATGAEKILQMKVSSSNCMETRSFKLSYLSLPKDPIIERVCFDATTYNLRESFENVYFGGRGYTFLYSVDGGNTYSALQEVNPRVNTQLMVKIKQPNFSCESVINLNFEFLDEVRIMPITPFPEHCFSSTEYFDLNQTKRELEYSPDIEATFYTDTALTQPITNLNYRGSGTIYIKIKNTVTGCTASLVPTLELKIYRKPSIYTNLLEQKVSTCGSSVFDLTITNTDRFIRNRGQWNGDLVIEYYDSNNQRLIETEWKNYNLSTRGRPYAIFVFNTTNNRECLDRIDYDLVELIKPQAISNQILICTESSYALDYFKSKVTSNPSNYTFLDENGNPLTSDFSWSALPYVVKFYIKNNETGCMSDLQQVLFVQNTSVTVNNTINTFEICDANFDGITTFNLDDWKSQITSDNAVTLEFYRDVSRTDLINNPQNYQNQTAFGERIYGIAKKAGQCPSDFEFDLKVKVPTEILPISDVYLCYGEPVSVSVSNASDFTSIKWKLPDGTIKTGASLNLNYSEVQWGVYTVEAVNVVGCPSTITFKITDQNQPKIVNVTTDNDRIEVTAEGGVQPYTYIFNGVPQQSNILLSPAGSQYTIQVRSANGCLGAPLSVYFLKFTNVITPNGDGKNDVWTVEHLDKMKEVSMVIMDRYGKPVFKAESGGNLVWDGTEKGRELPSATYWYVVKWYDPATQRNEAKQGWILLKNY</sequence>
<dbReference type="NCBIfam" id="TIGR04131">
    <property type="entry name" value="Bac_Flav_CTERM"/>
    <property type="match status" value="1"/>
</dbReference>
<evidence type="ECO:0000313" key="3">
    <source>
        <dbReference type="EMBL" id="MDY3512789.1"/>
    </source>
</evidence>
<dbReference type="EMBL" id="JAQZHK010000004">
    <property type="protein sequence ID" value="MDY3512789.1"/>
    <property type="molecule type" value="Genomic_DNA"/>
</dbReference>
<name>A0AAP6LJP9_RIEAN</name>
<dbReference type="InterPro" id="IPR035986">
    <property type="entry name" value="PKD_dom_sf"/>
</dbReference>